<accession>A0A1B7NIP5</accession>
<dbReference type="Proteomes" id="UP000092154">
    <property type="component" value="Unassembled WGS sequence"/>
</dbReference>
<dbReference type="Pfam" id="PF04801">
    <property type="entry name" value="RPC5"/>
    <property type="match status" value="1"/>
</dbReference>
<dbReference type="FunCoup" id="A0A1B7NIP5">
    <property type="interactions" value="45"/>
</dbReference>
<evidence type="ECO:0000256" key="1">
    <source>
        <dbReference type="SAM" id="MobiDB-lite"/>
    </source>
</evidence>
<dbReference type="GO" id="GO:0005666">
    <property type="term" value="C:RNA polymerase III complex"/>
    <property type="evidence" value="ECO:0007669"/>
    <property type="project" value="TreeGrafter"/>
</dbReference>
<dbReference type="PANTHER" id="PTHR12069:SF0">
    <property type="entry name" value="DNA-DIRECTED RNA POLYMERASE III SUBUNIT RPC5"/>
    <property type="match status" value="1"/>
</dbReference>
<dbReference type="PANTHER" id="PTHR12069">
    <property type="entry name" value="DNA-DIRECTED RNA POLYMERASES III 80 KDA POLYPEPTIDE RNA POLYMERASE III SUBUNIT 5"/>
    <property type="match status" value="1"/>
</dbReference>
<dbReference type="InParanoid" id="A0A1B7NIP5"/>
<evidence type="ECO:0008006" key="4">
    <source>
        <dbReference type="Google" id="ProtNLM"/>
    </source>
</evidence>
<feature type="region of interest" description="Disordered" evidence="1">
    <location>
        <begin position="156"/>
        <end position="203"/>
    </location>
</feature>
<name>A0A1B7NIP5_9AGAM</name>
<proteinExistence type="predicted"/>
<gene>
    <name evidence="2" type="ORF">K503DRAFT_764658</name>
</gene>
<dbReference type="InterPro" id="IPR006886">
    <property type="entry name" value="RNA_pol_III_Rpc5"/>
</dbReference>
<dbReference type="STRING" id="1314800.A0A1B7NIP5"/>
<organism evidence="2 3">
    <name type="scientific">Rhizopogon vinicolor AM-OR11-026</name>
    <dbReference type="NCBI Taxonomy" id="1314800"/>
    <lineage>
        <taxon>Eukaryota</taxon>
        <taxon>Fungi</taxon>
        <taxon>Dikarya</taxon>
        <taxon>Basidiomycota</taxon>
        <taxon>Agaricomycotina</taxon>
        <taxon>Agaricomycetes</taxon>
        <taxon>Agaricomycetidae</taxon>
        <taxon>Boletales</taxon>
        <taxon>Suillineae</taxon>
        <taxon>Rhizopogonaceae</taxon>
        <taxon>Rhizopogon</taxon>
    </lineage>
</organism>
<protein>
    <recommendedName>
        <fullName evidence="4">DNA-directed RNA polymerase III subunit Rpc5</fullName>
    </recommendedName>
</protein>
<feature type="region of interest" description="Disordered" evidence="1">
    <location>
        <begin position="70"/>
        <end position="111"/>
    </location>
</feature>
<dbReference type="EMBL" id="KV448122">
    <property type="protein sequence ID" value="OAX44756.1"/>
    <property type="molecule type" value="Genomic_DNA"/>
</dbReference>
<feature type="compositionally biased region" description="Acidic residues" evidence="1">
    <location>
        <begin position="167"/>
        <end position="182"/>
    </location>
</feature>
<keyword evidence="3" id="KW-1185">Reference proteome</keyword>
<evidence type="ECO:0000313" key="3">
    <source>
        <dbReference type="Proteomes" id="UP000092154"/>
    </source>
</evidence>
<sequence>MDGDDELVSVLPIHYSNTLSPNVHIHQFPLLSRPLQTPPAAAVSGKRIRARIKPITRRIEIHVPVDPRPEVWNSERSKSLGVARQEDDREKNQDVGKMKQREGEEARLTEVRMRSEHIPQEGAYMLGVVRNGHLHLQPISETHQFRPTLTYLDVMSRKTRRSRGDAGSDEDSDDGPPPDPDEPPPVQTITSKKEKKPLEAKEVQVSARKAMDDKGNLQGGLSAVRREMLLAIRAEEDEAWQDLEFCDGETAEGQEMFEAVFSQSDEHLECKSDITTFLKDIKGL</sequence>
<dbReference type="GO" id="GO:0042797">
    <property type="term" value="P:tRNA transcription by RNA polymerase III"/>
    <property type="evidence" value="ECO:0007669"/>
    <property type="project" value="TreeGrafter"/>
</dbReference>
<reference evidence="2 3" key="1">
    <citation type="submission" date="2016-06" db="EMBL/GenBank/DDBJ databases">
        <title>Comparative genomics of the ectomycorrhizal sister species Rhizopogon vinicolor and Rhizopogon vesiculosus (Basidiomycota: Boletales) reveals a divergence of the mating type B locus.</title>
        <authorList>
            <consortium name="DOE Joint Genome Institute"/>
            <person name="Mujic A.B."/>
            <person name="Kuo A."/>
            <person name="Tritt A."/>
            <person name="Lipzen A."/>
            <person name="Chen C."/>
            <person name="Johnson J."/>
            <person name="Sharma A."/>
            <person name="Barry K."/>
            <person name="Grigoriev I.V."/>
            <person name="Spatafora J.W."/>
        </authorList>
    </citation>
    <scope>NUCLEOTIDE SEQUENCE [LARGE SCALE GENOMIC DNA]</scope>
    <source>
        <strain evidence="2 3">AM-OR11-026</strain>
    </source>
</reference>
<evidence type="ECO:0000313" key="2">
    <source>
        <dbReference type="EMBL" id="OAX44756.1"/>
    </source>
</evidence>
<dbReference type="OrthoDB" id="340681at2759"/>
<dbReference type="AlphaFoldDB" id="A0A1B7NIP5"/>